<feature type="binding site" evidence="13">
    <location>
        <position position="133"/>
    </location>
    <ligand>
        <name>Mg(2+)</name>
        <dbReference type="ChEBI" id="CHEBI:18420"/>
    </ligand>
</feature>
<comment type="subcellular location">
    <subcellularLocation>
        <location evidence="1 9">Cytoplasm</location>
    </subcellularLocation>
</comment>
<dbReference type="GO" id="GO:0005975">
    <property type="term" value="P:carbohydrate metabolic process"/>
    <property type="evidence" value="ECO:0007669"/>
    <property type="project" value="InterPro"/>
</dbReference>
<evidence type="ECO:0000256" key="8">
    <source>
        <dbReference type="ARBA" id="ARBA00061616"/>
    </source>
</evidence>
<comment type="caution">
    <text evidence="14">The sequence shown here is derived from an EMBL/GenBank/DDBJ whole genome shotgun (WGS) entry which is preliminary data.</text>
</comment>
<dbReference type="InterPro" id="IPR023214">
    <property type="entry name" value="HAD_sf"/>
</dbReference>
<dbReference type="Proteomes" id="UP000031184">
    <property type="component" value="Unassembled WGS sequence"/>
</dbReference>
<comment type="cofactor">
    <cofactor evidence="13">
        <name>Mg(2+)</name>
        <dbReference type="ChEBI" id="CHEBI:18420"/>
    </cofactor>
</comment>
<feature type="site" description="Stabilizes the phosphoryl group" evidence="12">
    <location>
        <position position="108"/>
    </location>
</feature>
<evidence type="ECO:0000256" key="9">
    <source>
        <dbReference type="PIRNR" id="PIRNR004682"/>
    </source>
</evidence>
<feature type="site" description="Contributes to substrate recognition" evidence="12">
    <location>
        <position position="107"/>
    </location>
</feature>
<feature type="binding site" evidence="13">
    <location>
        <position position="91"/>
    </location>
    <ligand>
        <name>Zn(2+)</name>
        <dbReference type="ChEBI" id="CHEBI:29105"/>
    </ligand>
</feature>
<dbReference type="SUPFAM" id="SSF56784">
    <property type="entry name" value="HAD-like"/>
    <property type="match status" value="1"/>
</dbReference>
<feature type="binding site" evidence="11">
    <location>
        <begin position="8"/>
        <end position="10"/>
    </location>
    <ligand>
        <name>substrate</name>
    </ligand>
</feature>
<keyword evidence="13" id="KW-0460">Magnesium</keyword>
<dbReference type="GO" id="GO:0005737">
    <property type="term" value="C:cytoplasm"/>
    <property type="evidence" value="ECO:0007669"/>
    <property type="project" value="UniProtKB-SubCell"/>
</dbReference>
<dbReference type="InterPro" id="IPR036412">
    <property type="entry name" value="HAD-like_sf"/>
</dbReference>
<evidence type="ECO:0000256" key="7">
    <source>
        <dbReference type="ARBA" id="ARBA00031828"/>
    </source>
</evidence>
<feature type="site" description="Stabilizes the phosphoryl group" evidence="12">
    <location>
        <position position="50"/>
    </location>
</feature>
<keyword evidence="4 9" id="KW-0378">Hydrolase</keyword>
<keyword evidence="2 9" id="KW-0963">Cytoplasm</keyword>
<evidence type="ECO:0000256" key="6">
    <source>
        <dbReference type="ARBA" id="ARBA00023277"/>
    </source>
</evidence>
<feature type="binding site" evidence="13">
    <location>
        <position position="8"/>
    </location>
    <ligand>
        <name>Mg(2+)</name>
        <dbReference type="ChEBI" id="CHEBI:18420"/>
    </ligand>
</feature>
<dbReference type="FunFam" id="3.40.50.1000:FF:000037">
    <property type="entry name" value="D,D-heptose 1,7-bisphosphate phosphatase"/>
    <property type="match status" value="1"/>
</dbReference>
<evidence type="ECO:0000256" key="2">
    <source>
        <dbReference type="ARBA" id="ARBA00022490"/>
    </source>
</evidence>
<dbReference type="Pfam" id="PF13242">
    <property type="entry name" value="Hydrolase_like"/>
    <property type="match status" value="1"/>
</dbReference>
<dbReference type="Gene3D" id="3.40.50.1000">
    <property type="entry name" value="HAD superfamily/HAD-like"/>
    <property type="match status" value="1"/>
</dbReference>
<dbReference type="RefSeq" id="WP_005953561.1">
    <property type="nucleotide sequence ID" value="NZ_AOJP01000014.1"/>
</dbReference>
<feature type="binding site" evidence="11">
    <location>
        <position position="134"/>
    </location>
    <ligand>
        <name>substrate</name>
    </ligand>
</feature>
<dbReference type="InterPro" id="IPR006549">
    <property type="entry name" value="HAD-SF_hydro_IIIA"/>
</dbReference>
<comment type="cofactor">
    <cofactor evidence="13">
        <name>Zn(2+)</name>
        <dbReference type="ChEBI" id="CHEBI:29105"/>
    </cofactor>
</comment>
<dbReference type="OrthoDB" id="9801899at2"/>
<dbReference type="PANTHER" id="PTHR42891:SF1">
    <property type="entry name" value="D-GLYCERO-BETA-D-MANNO-HEPTOSE-1,7-BISPHOSPHATE 7-PHOSPHATASE"/>
    <property type="match status" value="1"/>
</dbReference>
<evidence type="ECO:0000256" key="13">
    <source>
        <dbReference type="PIRSR" id="PIRSR004682-4"/>
    </source>
</evidence>
<feature type="binding site" evidence="13">
    <location>
        <position position="89"/>
    </location>
    <ligand>
        <name>Zn(2+)</name>
        <dbReference type="ChEBI" id="CHEBI:29105"/>
    </ligand>
</feature>
<dbReference type="PIRSF" id="PIRSF004682">
    <property type="entry name" value="GmhB"/>
    <property type="match status" value="1"/>
</dbReference>
<dbReference type="PATRIC" id="fig|1226633.4.peg.2396"/>
<reference evidence="14 15" key="1">
    <citation type="submission" date="2013-08" db="EMBL/GenBank/DDBJ databases">
        <title>An opportunistic ruminal bacterium that causes liver abscesses in cattle.</title>
        <authorList>
            <person name="Benahmed F.H."/>
            <person name="Rasmussen M."/>
            <person name="Harbottle H."/>
            <person name="Soppet D."/>
            <person name="Nagaraja T.G."/>
            <person name="Davidson M."/>
        </authorList>
    </citation>
    <scope>NUCLEOTIDE SEQUENCE [LARGE SCALE GENOMIC DNA]</scope>
    <source>
        <strain evidence="14 15">B35</strain>
    </source>
</reference>
<evidence type="ECO:0000256" key="3">
    <source>
        <dbReference type="ARBA" id="ARBA00022723"/>
    </source>
</evidence>
<evidence type="ECO:0000256" key="12">
    <source>
        <dbReference type="PIRSR" id="PIRSR004682-3"/>
    </source>
</evidence>
<dbReference type="NCBIfam" id="NF006506">
    <property type="entry name" value="PRK08942.1"/>
    <property type="match status" value="1"/>
</dbReference>
<comment type="similarity">
    <text evidence="8 9">Belongs to the gmhB family.</text>
</comment>
<protein>
    <recommendedName>
        <fullName evidence="7 9">D,D-heptose 1,7-bisphosphate phosphatase</fullName>
        <ecNumber evidence="9">3.1.3.-</ecNumber>
    </recommendedName>
</protein>
<evidence type="ECO:0000313" key="14">
    <source>
        <dbReference type="EMBL" id="KID48095.1"/>
    </source>
</evidence>
<feature type="binding site" evidence="13">
    <location>
        <position position="134"/>
    </location>
    <ligand>
        <name>Mg(2+)</name>
        <dbReference type="ChEBI" id="CHEBI:18420"/>
    </ligand>
</feature>
<organism evidence="14 15">
    <name type="scientific">Fusobacterium necrophorum subsp. funduliforme B35</name>
    <dbReference type="NCBI Taxonomy" id="1226633"/>
    <lineage>
        <taxon>Bacteria</taxon>
        <taxon>Fusobacteriati</taxon>
        <taxon>Fusobacteriota</taxon>
        <taxon>Fusobacteriia</taxon>
        <taxon>Fusobacteriales</taxon>
        <taxon>Fusobacteriaceae</taxon>
        <taxon>Fusobacterium</taxon>
    </lineage>
</organism>
<dbReference type="NCBIfam" id="TIGR01656">
    <property type="entry name" value="Histidinol-ppas"/>
    <property type="match status" value="1"/>
</dbReference>
<keyword evidence="5 13" id="KW-0862">Zinc</keyword>
<evidence type="ECO:0000256" key="10">
    <source>
        <dbReference type="PIRSR" id="PIRSR004682-1"/>
    </source>
</evidence>
<dbReference type="GO" id="GO:0046872">
    <property type="term" value="F:metal ion binding"/>
    <property type="evidence" value="ECO:0007669"/>
    <property type="project" value="UniProtKB-KW"/>
</dbReference>
<sequence>MKKAIFLDRDGTLNVEKKYLYREKDLEFEKGTVEALTILRDLGYLLIVVTNQSGIARQYYTEEDLKRFHQAFQRKLSAFGLKIDKFYYCPHHPEKGIGEYKLDCSCRKPKPGMLEQGISEFEIDRKSSYMVGDKYADVQAGMAAGVSSILVRTGYGKEEEQKLQEGEARVFDNLLAFAQDRKQRESL</sequence>
<keyword evidence="6 9" id="KW-0119">Carbohydrate metabolism</keyword>
<accession>A0A017H2N6</accession>
<feature type="binding site" evidence="11">
    <location>
        <begin position="16"/>
        <end position="19"/>
    </location>
    <ligand>
        <name>substrate</name>
    </ligand>
</feature>
<dbReference type="EMBL" id="AUZI01000032">
    <property type="protein sequence ID" value="KID48095.1"/>
    <property type="molecule type" value="Genomic_DNA"/>
</dbReference>
<dbReference type="CDD" id="cd07503">
    <property type="entry name" value="HAD_HisB-N"/>
    <property type="match status" value="1"/>
</dbReference>
<proteinExistence type="inferred from homology"/>
<keyword evidence="3 13" id="KW-0479">Metal-binding</keyword>
<dbReference type="GeneID" id="75074660"/>
<feature type="binding site" evidence="11">
    <location>
        <begin position="107"/>
        <end position="108"/>
    </location>
    <ligand>
        <name>substrate</name>
    </ligand>
</feature>
<dbReference type="NCBIfam" id="TIGR00213">
    <property type="entry name" value="GmhB_yaeD"/>
    <property type="match status" value="1"/>
</dbReference>
<dbReference type="InterPro" id="IPR004446">
    <property type="entry name" value="Heptose_bisP_phosphatase"/>
</dbReference>
<evidence type="ECO:0000256" key="5">
    <source>
        <dbReference type="ARBA" id="ARBA00022833"/>
    </source>
</evidence>
<dbReference type="GO" id="GO:0016791">
    <property type="term" value="F:phosphatase activity"/>
    <property type="evidence" value="ECO:0007669"/>
    <property type="project" value="InterPro"/>
</dbReference>
<evidence type="ECO:0000256" key="4">
    <source>
        <dbReference type="ARBA" id="ARBA00022801"/>
    </source>
</evidence>
<dbReference type="PANTHER" id="PTHR42891">
    <property type="entry name" value="D-GLYCERO-BETA-D-MANNO-HEPTOSE-1,7-BISPHOSPHATE 7-PHOSPHATASE"/>
    <property type="match status" value="1"/>
</dbReference>
<evidence type="ECO:0000256" key="1">
    <source>
        <dbReference type="ARBA" id="ARBA00004496"/>
    </source>
</evidence>
<dbReference type="EC" id="3.1.3.-" evidence="9"/>
<dbReference type="AlphaFoldDB" id="A0A017H2N6"/>
<evidence type="ECO:0000256" key="11">
    <source>
        <dbReference type="PIRSR" id="PIRSR004682-2"/>
    </source>
</evidence>
<feature type="active site" description="Proton donor" evidence="10">
    <location>
        <position position="10"/>
    </location>
</feature>
<feature type="binding site" evidence="13">
    <location>
        <position position="10"/>
    </location>
    <ligand>
        <name>Mg(2+)</name>
        <dbReference type="ChEBI" id="CHEBI:18420"/>
    </ligand>
</feature>
<gene>
    <name evidence="14" type="ORF">C095_11890</name>
</gene>
<feature type="binding site" evidence="11">
    <location>
        <begin position="50"/>
        <end position="53"/>
    </location>
    <ligand>
        <name>substrate</name>
    </ligand>
</feature>
<feature type="binding site" evidence="13">
    <location>
        <position position="106"/>
    </location>
    <ligand>
        <name>Zn(2+)</name>
        <dbReference type="ChEBI" id="CHEBI:29105"/>
    </ligand>
</feature>
<feature type="binding site" evidence="13">
    <location>
        <position position="104"/>
    </location>
    <ligand>
        <name>Zn(2+)</name>
        <dbReference type="ChEBI" id="CHEBI:29105"/>
    </ligand>
</feature>
<dbReference type="InterPro" id="IPR006543">
    <property type="entry name" value="Histidinol-phos"/>
</dbReference>
<evidence type="ECO:0000313" key="15">
    <source>
        <dbReference type="Proteomes" id="UP000031184"/>
    </source>
</evidence>
<feature type="active site" description="Nucleophile" evidence="10">
    <location>
        <position position="8"/>
    </location>
</feature>
<name>A0A017H2N6_9FUSO</name>
<dbReference type="NCBIfam" id="TIGR01662">
    <property type="entry name" value="HAD-SF-IIIA"/>
    <property type="match status" value="1"/>
</dbReference>